<dbReference type="PRINTS" id="PR01210">
    <property type="entry name" value="GGTRANSPTASE"/>
</dbReference>
<dbReference type="AlphaFoldDB" id="A0A7R9G2M7"/>
<evidence type="ECO:0000256" key="3">
    <source>
        <dbReference type="PIRSR" id="PIRSR600101-2"/>
    </source>
</evidence>
<keyword evidence="1" id="KW-1199">Hemostasis impairing toxin</keyword>
<organism evidence="4">
    <name type="scientific">Timema shepardi</name>
    <name type="common">Walking stick</name>
    <dbReference type="NCBI Taxonomy" id="629360"/>
    <lineage>
        <taxon>Eukaryota</taxon>
        <taxon>Metazoa</taxon>
        <taxon>Ecdysozoa</taxon>
        <taxon>Arthropoda</taxon>
        <taxon>Hexapoda</taxon>
        <taxon>Insecta</taxon>
        <taxon>Pterygota</taxon>
        <taxon>Neoptera</taxon>
        <taxon>Polyneoptera</taxon>
        <taxon>Phasmatodea</taxon>
        <taxon>Timematodea</taxon>
        <taxon>Timematoidea</taxon>
        <taxon>Timematidae</taxon>
        <taxon>Timema</taxon>
    </lineage>
</organism>
<dbReference type="InterPro" id="IPR043137">
    <property type="entry name" value="GGT_ssub_C"/>
</dbReference>
<dbReference type="GO" id="GO:0036374">
    <property type="term" value="F:glutathione hydrolase activity"/>
    <property type="evidence" value="ECO:0007669"/>
    <property type="project" value="InterPro"/>
</dbReference>
<dbReference type="InterPro" id="IPR029055">
    <property type="entry name" value="Ntn_hydrolases_N"/>
</dbReference>
<dbReference type="PANTHER" id="PTHR11686">
    <property type="entry name" value="GAMMA GLUTAMYL TRANSPEPTIDASE"/>
    <property type="match status" value="1"/>
</dbReference>
<evidence type="ECO:0000256" key="1">
    <source>
        <dbReference type="ARBA" id="ARBA00084097"/>
    </source>
</evidence>
<feature type="binding site" evidence="3">
    <location>
        <begin position="471"/>
        <end position="472"/>
    </location>
    <ligand>
        <name>L-glutamate</name>
        <dbReference type="ChEBI" id="CHEBI:29985"/>
    </ligand>
</feature>
<keyword evidence="1" id="KW-0800">Toxin</keyword>
<dbReference type="Pfam" id="PF01019">
    <property type="entry name" value="G_glu_transpept"/>
    <property type="match status" value="2"/>
</dbReference>
<feature type="active site" description="Nucleophile" evidence="2">
    <location>
        <position position="401"/>
    </location>
</feature>
<keyword evidence="1" id="KW-1202">Platelet aggregation activating toxin</keyword>
<dbReference type="SUPFAM" id="SSF56235">
    <property type="entry name" value="N-terminal nucleophile aminohydrolases (Ntn hydrolases)"/>
    <property type="match status" value="1"/>
</dbReference>
<name>A0A7R9G2M7_TIMSH</name>
<proteinExistence type="predicted"/>
<feature type="binding site" evidence="3">
    <location>
        <position position="443"/>
    </location>
    <ligand>
        <name>L-glutamate</name>
        <dbReference type="ChEBI" id="CHEBI:29985"/>
    </ligand>
</feature>
<dbReference type="InterPro" id="IPR043138">
    <property type="entry name" value="GGT_lsub"/>
</dbReference>
<dbReference type="Gene3D" id="3.60.20.40">
    <property type="match status" value="1"/>
</dbReference>
<dbReference type="EMBL" id="OC004588">
    <property type="protein sequence ID" value="CAD7264635.1"/>
    <property type="molecule type" value="Genomic_DNA"/>
</dbReference>
<evidence type="ECO:0000256" key="2">
    <source>
        <dbReference type="PIRSR" id="PIRSR600101-1"/>
    </source>
</evidence>
<protein>
    <recommendedName>
        <fullName evidence="5">Gamma-glutamyltranspeptidase 1</fullName>
    </recommendedName>
</protein>
<evidence type="ECO:0008006" key="5">
    <source>
        <dbReference type="Google" id="ProtNLM"/>
    </source>
</evidence>
<sequence length="603" mass="65016">MGVFWDASVATNGYPCAILGRDILMKNGSATEAAIAALFCEGVACPQSMGLGGGFFMTIYKRSTGKVYTLDSREVAPAAATEDMFHGDSNLSQRGGLAVAVPSELKGYQALFDHPELRSGNVDWRDLIEPTIKLCEEGLEVTPYLANVLQSQEESIKNRKTLGDILINNATQKVWQIGDKIRRPQLAKTLRTIISEGAEALYNGSLTRDFVKDIRDLGGIITEEDMANYSVKWSDPVSAQLRGNFTLHTMPLPGSGDVLVFMLNILNTFVPAATDVLTYHRITESMKYAYGRRTELGDTDFVHNIGDVSPPLVSSRFATALGGIGYSLNIIGDGSLPLVLSRSTTTSGEICCNLSIIGDLLKNLTSPAYAAQIRSQISDTRTWNEASHYGAVLSQPEDHGTANLCVLAPNGDAVAVTSTINLLFGAQEQSLSTGIILNDEMDDFSAPNITNAFGIPPSPNNFIQPGKRPLSSMVPSIVVDGEGDVRLVVGAAGGTKITTATAQVAMHNLWLNKTIKEAVDASRIHHQLFPMSLQYEYGLLEEYVKGLEEIGHSTTRFATGGSTEKKPPPVHPTEIRTSISPSSAVELNTMRALANYAIEAGYF</sequence>
<dbReference type="InterPro" id="IPR000101">
    <property type="entry name" value="GGT_peptidase"/>
</dbReference>
<dbReference type="GO" id="GO:0006751">
    <property type="term" value="P:glutathione catabolic process"/>
    <property type="evidence" value="ECO:0007669"/>
    <property type="project" value="InterPro"/>
</dbReference>
<reference evidence="4" key="1">
    <citation type="submission" date="2020-11" db="EMBL/GenBank/DDBJ databases">
        <authorList>
            <person name="Tran Van P."/>
        </authorList>
    </citation>
    <scope>NUCLEOTIDE SEQUENCE</scope>
</reference>
<feature type="binding site" evidence="3">
    <location>
        <position position="73"/>
    </location>
    <ligand>
        <name>L-glutamate</name>
        <dbReference type="ChEBI" id="CHEBI:29985"/>
    </ligand>
</feature>
<dbReference type="GO" id="GO:0005886">
    <property type="term" value="C:plasma membrane"/>
    <property type="evidence" value="ECO:0007669"/>
    <property type="project" value="TreeGrafter"/>
</dbReference>
<evidence type="ECO:0000313" key="4">
    <source>
        <dbReference type="EMBL" id="CAD7264635.1"/>
    </source>
</evidence>
<dbReference type="FunFam" id="3.60.20.40:FF:000001">
    <property type="entry name" value="Gamma-glutamyltranspeptidase 1"/>
    <property type="match status" value="1"/>
</dbReference>
<feature type="binding site" evidence="3">
    <location>
        <begin position="419"/>
        <end position="421"/>
    </location>
    <ligand>
        <name>L-glutamate</name>
        <dbReference type="ChEBI" id="CHEBI:29985"/>
    </ligand>
</feature>
<dbReference type="PANTHER" id="PTHR11686:SF72">
    <property type="entry name" value="GAMMA-GLUTAMYL TRANSPEPTIDASE, ISOFORM A"/>
    <property type="match status" value="1"/>
</dbReference>
<accession>A0A7R9G2M7</accession>
<dbReference type="Gene3D" id="1.10.246.130">
    <property type="match status" value="1"/>
</dbReference>
<gene>
    <name evidence="4" type="ORF">TSIB3V08_LOCUS8685</name>
</gene>
<feature type="binding site" evidence="3">
    <location>
        <position position="494"/>
    </location>
    <ligand>
        <name>L-glutamate</name>
        <dbReference type="ChEBI" id="CHEBI:29985"/>
    </ligand>
</feature>